<dbReference type="InterPro" id="IPR028964">
    <property type="entry name" value="Imm8"/>
</dbReference>
<dbReference type="RefSeq" id="WP_010919070.1">
    <property type="nucleotide sequence ID" value="NC_011916.1"/>
</dbReference>
<evidence type="ECO:0000313" key="1">
    <source>
        <dbReference type="EMBL" id="ACL94709.1"/>
    </source>
</evidence>
<gene>
    <name evidence="1" type="ordered locus">CCNA_01244</name>
</gene>
<dbReference type="AlphaFoldDB" id="A0A0H3C626"/>
<dbReference type="HOGENOM" id="CLU_1882002_0_0_5"/>
<name>A0A0H3C626_CAUVN</name>
<sequence length="135" mass="14941">MTPELKDISSVDWDGDTELPVGSCVWLHLEIGVAGRPGADLFQIGVCDPAWRDLNVRDQSQEFSVGDVHFAGEAILLLDAIEMVRIKQAVNSILNRFGAFDDWRDFGNSMKRFAVWEFDLYGSEELSAASGETSA</sequence>
<dbReference type="Proteomes" id="UP000001364">
    <property type="component" value="Chromosome"/>
</dbReference>
<dbReference type="KEGG" id="ccs:CCNA_01244"/>
<dbReference type="Pfam" id="PF15586">
    <property type="entry name" value="Imm8"/>
    <property type="match status" value="1"/>
</dbReference>
<dbReference type="OrthoDB" id="5521406at2"/>
<dbReference type="EMBL" id="CP001340">
    <property type="protein sequence ID" value="ACL94709.1"/>
    <property type="molecule type" value="Genomic_DNA"/>
</dbReference>
<evidence type="ECO:0008006" key="3">
    <source>
        <dbReference type="Google" id="ProtNLM"/>
    </source>
</evidence>
<dbReference type="GeneID" id="7333637"/>
<reference evidence="1 2" key="1">
    <citation type="journal article" date="2010" name="J. Bacteriol.">
        <title>The genetic basis of laboratory adaptation in Caulobacter crescentus.</title>
        <authorList>
            <person name="Marks M.E."/>
            <person name="Castro-Rojas C.M."/>
            <person name="Teiling C."/>
            <person name="Du L."/>
            <person name="Kapatral V."/>
            <person name="Walunas T.L."/>
            <person name="Crosson S."/>
        </authorList>
    </citation>
    <scope>NUCLEOTIDE SEQUENCE [LARGE SCALE GENOMIC DNA]</scope>
    <source>
        <strain evidence="2">NA1000 / CB15N</strain>
    </source>
</reference>
<evidence type="ECO:0000313" key="2">
    <source>
        <dbReference type="Proteomes" id="UP000001364"/>
    </source>
</evidence>
<keyword evidence="2" id="KW-1185">Reference proteome</keyword>
<dbReference type="RefSeq" id="YP_002516617.1">
    <property type="nucleotide sequence ID" value="NC_011916.1"/>
</dbReference>
<accession>A0A0H3C626</accession>
<proteinExistence type="predicted"/>
<protein>
    <recommendedName>
        <fullName evidence="3">Immunity protein 8 of polymorphic toxin system</fullName>
    </recommendedName>
</protein>
<organism evidence="1 2">
    <name type="scientific">Caulobacter vibrioides (strain NA1000 / CB15N)</name>
    <name type="common">Caulobacter crescentus</name>
    <dbReference type="NCBI Taxonomy" id="565050"/>
    <lineage>
        <taxon>Bacteria</taxon>
        <taxon>Pseudomonadati</taxon>
        <taxon>Pseudomonadota</taxon>
        <taxon>Alphaproteobacteria</taxon>
        <taxon>Caulobacterales</taxon>
        <taxon>Caulobacteraceae</taxon>
        <taxon>Caulobacter</taxon>
    </lineage>
</organism>